<evidence type="ECO:0000313" key="2">
    <source>
        <dbReference type="EMBL" id="QDG53019.1"/>
    </source>
</evidence>
<feature type="domain" description="Metallo-beta-lactamase" evidence="1">
    <location>
        <begin position="20"/>
        <end position="232"/>
    </location>
</feature>
<organism evidence="2 3">
    <name type="scientific">Persicimonas caeni</name>
    <dbReference type="NCBI Taxonomy" id="2292766"/>
    <lineage>
        <taxon>Bacteria</taxon>
        <taxon>Deltaproteobacteria</taxon>
        <taxon>Bradymonadales</taxon>
        <taxon>Bradymonadaceae</taxon>
        <taxon>Persicimonas</taxon>
    </lineage>
</organism>
<dbReference type="InterPro" id="IPR001279">
    <property type="entry name" value="Metallo-B-lactamas"/>
</dbReference>
<dbReference type="Pfam" id="PF00753">
    <property type="entry name" value="Lactamase_B"/>
    <property type="match status" value="1"/>
</dbReference>
<keyword evidence="3" id="KW-1185">Reference proteome</keyword>
<dbReference type="OrthoDB" id="9802991at2"/>
<dbReference type="InterPro" id="IPR050855">
    <property type="entry name" value="NDM-1-like"/>
</dbReference>
<keyword evidence="2" id="KW-0378">Hydrolase</keyword>
<dbReference type="CDD" id="cd07721">
    <property type="entry name" value="yflN-like_MBL-fold"/>
    <property type="match status" value="1"/>
</dbReference>
<dbReference type="SUPFAM" id="SSF56281">
    <property type="entry name" value="Metallo-hydrolase/oxidoreductase"/>
    <property type="match status" value="1"/>
</dbReference>
<evidence type="ECO:0000259" key="1">
    <source>
        <dbReference type="SMART" id="SM00849"/>
    </source>
</evidence>
<protein>
    <submittedName>
        <fullName evidence="2">MBL fold metallo-hydrolase</fullName>
    </submittedName>
</protein>
<dbReference type="AlphaFoldDB" id="A0A4Y6PXZ8"/>
<dbReference type="PANTHER" id="PTHR42951">
    <property type="entry name" value="METALLO-BETA-LACTAMASE DOMAIN-CONTAINING"/>
    <property type="match status" value="1"/>
</dbReference>
<reference evidence="2 3" key="1">
    <citation type="submission" date="2019-06" db="EMBL/GenBank/DDBJ databases">
        <title>Persicimonas caeni gen. nov., sp. nov., a predatory bacterium isolated from solar saltern.</title>
        <authorList>
            <person name="Wang S."/>
        </authorList>
    </citation>
    <scope>NUCLEOTIDE SEQUENCE [LARGE SCALE GENOMIC DNA]</scope>
    <source>
        <strain evidence="2 3">YN101</strain>
    </source>
</reference>
<accession>A0A4Y6PXZ8</accession>
<proteinExistence type="predicted"/>
<name>A0A4Y6PXZ8_PERCE</name>
<gene>
    <name evidence="2" type="ORF">FIV42_20405</name>
</gene>
<dbReference type="InterPro" id="IPR036866">
    <property type="entry name" value="RibonucZ/Hydroxyglut_hydro"/>
</dbReference>
<sequence>MGSRKTHEVAPDVVRVPDHIVNTYLVGTKGAPSGKWVLVDAGLADAAKRIKLAAARRFGPSSRPRAIILTHGHFDHIGSVERLAEYWDVPVYAHKLEMPYITGQAAYPPPDPSVGGGLMARLAPLYPNEPIDLGQRAHALPTNHRVPGVSDWRWVPTPGHTHGHISLFRDRDRVLIAGDAFVTVKQESALAVLTQHKKVHRPPAYFTSDWVEAWKSVRRLTELRPEVAATGHGVPMRGEKLRSQLDALERHFARDAVPKQGRYIRLPALADENGVRFVPEKRSSTAAKLAGGLGLAALLGLSKLALDRRG</sequence>
<dbReference type="GO" id="GO:0016787">
    <property type="term" value="F:hydrolase activity"/>
    <property type="evidence" value="ECO:0007669"/>
    <property type="project" value="UniProtKB-KW"/>
</dbReference>
<dbReference type="SMART" id="SM00849">
    <property type="entry name" value="Lactamase_B"/>
    <property type="match status" value="1"/>
</dbReference>
<dbReference type="EMBL" id="CP041186">
    <property type="protein sequence ID" value="QDG53019.1"/>
    <property type="molecule type" value="Genomic_DNA"/>
</dbReference>
<dbReference type="Proteomes" id="UP000315995">
    <property type="component" value="Chromosome"/>
</dbReference>
<accession>A0A5B8Y9F6</accession>
<dbReference type="RefSeq" id="WP_141199480.1">
    <property type="nucleotide sequence ID" value="NZ_CP041186.1"/>
</dbReference>
<evidence type="ECO:0000313" key="3">
    <source>
        <dbReference type="Proteomes" id="UP000315995"/>
    </source>
</evidence>
<dbReference type="Gene3D" id="3.60.15.10">
    <property type="entry name" value="Ribonuclease Z/Hydroxyacylglutathione hydrolase-like"/>
    <property type="match status" value="1"/>
</dbReference>
<dbReference type="PANTHER" id="PTHR42951:SF17">
    <property type="entry name" value="METALLO-BETA-LACTAMASE DOMAIN-CONTAINING PROTEIN"/>
    <property type="match status" value="1"/>
</dbReference>